<dbReference type="EMBL" id="JAFCMP010000003">
    <property type="protein sequence ID" value="KAG5192630.1"/>
    <property type="molecule type" value="Genomic_DNA"/>
</dbReference>
<dbReference type="PANTHER" id="PTHR35498">
    <property type="entry name" value="PROTEIN LOW PSII ACCUMULATION 1, CHLOROPLASTIC"/>
    <property type="match status" value="1"/>
</dbReference>
<reference evidence="3" key="1">
    <citation type="submission" date="2021-02" db="EMBL/GenBank/DDBJ databases">
        <title>First Annotated Genome of the Yellow-green Alga Tribonema minus.</title>
        <authorList>
            <person name="Mahan K.M."/>
        </authorList>
    </citation>
    <scope>NUCLEOTIDE SEQUENCE</scope>
    <source>
        <strain evidence="3">UTEX B ZZ1240</strain>
    </source>
</reference>
<dbReference type="Pfam" id="PF11998">
    <property type="entry name" value="DUF3493"/>
    <property type="match status" value="1"/>
</dbReference>
<dbReference type="OrthoDB" id="5130at2759"/>
<keyword evidence="2" id="KW-0472">Membrane</keyword>
<feature type="region of interest" description="Disordered" evidence="1">
    <location>
        <begin position="1"/>
        <end position="41"/>
    </location>
</feature>
<comment type="caution">
    <text evidence="3">The sequence shown here is derived from an EMBL/GenBank/DDBJ whole genome shotgun (WGS) entry which is preliminary data.</text>
</comment>
<protein>
    <submittedName>
        <fullName evidence="3">Uncharacterized protein</fullName>
    </submittedName>
</protein>
<proteinExistence type="predicted"/>
<dbReference type="PANTHER" id="PTHR35498:SF1">
    <property type="entry name" value="LOW PSII ACCUMULATION-LIKE PROTEIN"/>
    <property type="match status" value="1"/>
</dbReference>
<evidence type="ECO:0000256" key="2">
    <source>
        <dbReference type="SAM" id="Phobius"/>
    </source>
</evidence>
<feature type="transmembrane region" description="Helical" evidence="2">
    <location>
        <begin position="97"/>
        <end position="115"/>
    </location>
</feature>
<evidence type="ECO:0000256" key="1">
    <source>
        <dbReference type="SAM" id="MobiDB-lite"/>
    </source>
</evidence>
<sequence length="284" mass="30790">MVAREASARLASSRPAPAARRRALSRLSMAGEEPSKLTDEQMQKMRLREEVENPFRKVRLFFLYSFVASGTVGFLIAALRTIALTQGIDQGQAFPELAQNIGIDLAAIIGSALLIKRDLAAQNSRLVRMEIGAKLAGLKVRTQVESEEATIPLSAFRRQRGRDKRVAIVVGGADAVAASLSTAIPYSDELDRADIVLVPLSQLEEAVGQKHVALPVMLNSWQEWVDTEVATATGQGFDVLRDGFAVILKKNGRVGTRSKGCPPWNVLVGDVQARVAANMDTTNI</sequence>
<keyword evidence="2" id="KW-0812">Transmembrane</keyword>
<feature type="compositionally biased region" description="Low complexity" evidence="1">
    <location>
        <begin position="1"/>
        <end position="18"/>
    </location>
</feature>
<evidence type="ECO:0000313" key="3">
    <source>
        <dbReference type="EMBL" id="KAG5192630.1"/>
    </source>
</evidence>
<accession>A0A835ZF95</accession>
<keyword evidence="4" id="KW-1185">Reference proteome</keyword>
<feature type="transmembrane region" description="Helical" evidence="2">
    <location>
        <begin position="61"/>
        <end position="85"/>
    </location>
</feature>
<organism evidence="3 4">
    <name type="scientific">Tribonema minus</name>
    <dbReference type="NCBI Taxonomy" id="303371"/>
    <lineage>
        <taxon>Eukaryota</taxon>
        <taxon>Sar</taxon>
        <taxon>Stramenopiles</taxon>
        <taxon>Ochrophyta</taxon>
        <taxon>PX clade</taxon>
        <taxon>Xanthophyceae</taxon>
        <taxon>Tribonematales</taxon>
        <taxon>Tribonemataceae</taxon>
        <taxon>Tribonema</taxon>
    </lineage>
</organism>
<gene>
    <name evidence="3" type="ORF">JKP88DRAFT_271111</name>
</gene>
<dbReference type="AlphaFoldDB" id="A0A835ZF95"/>
<keyword evidence="2" id="KW-1133">Transmembrane helix</keyword>
<dbReference type="Proteomes" id="UP000664859">
    <property type="component" value="Unassembled WGS sequence"/>
</dbReference>
<evidence type="ECO:0000313" key="4">
    <source>
        <dbReference type="Proteomes" id="UP000664859"/>
    </source>
</evidence>
<dbReference type="InterPro" id="IPR021883">
    <property type="entry name" value="LPA1-like"/>
</dbReference>
<name>A0A835ZF95_9STRA</name>